<evidence type="ECO:0000313" key="3">
    <source>
        <dbReference type="Proteomes" id="UP000015241"/>
    </source>
</evidence>
<proteinExistence type="predicted"/>
<feature type="region of interest" description="Disordered" evidence="1">
    <location>
        <begin position="229"/>
        <end position="270"/>
    </location>
</feature>
<dbReference type="InParanoid" id="S8FIS4"/>
<feature type="region of interest" description="Disordered" evidence="1">
    <location>
        <begin position="1"/>
        <end position="20"/>
    </location>
</feature>
<sequence length="656" mass="70786">MPAAPRRQTRETNKGKHPGEIQILADLEAAAEDPRARLKRRSAIEVAAAKKAQDDAQQAAVAAQQAAIQKVARIQHQKKHADDNDMTSPATLPPRFRTKGLAAVVPKAAVNSNARWIPDALLSDNEDDSDVLAVGDEDRTDADEVQVDGQAICTGVQQPESTAVTAAFDNNQDGAHVANMTVKKTLKKGKKQSNKVHRSDVDTAAGNLAAFAAEAESEVVMPRTVISEAAHKRNSSKRKSGDPKVDENIGSSAAEAPAAKKQKPYTPSRGGVLAGWVQVPSSAVNKGREGHVNVTGHPPVTALQTASQTGAIIKDEDIDPVLRNEVPPALPSDAIKLRGTRNTAQGVVTVTIPNPAVVPIQPPVAVAAGGQQGGRRATLDVLPAQLRNAFLRVYTPQLLEVVGRLPNPWDLQDVDLSVVFQQIWDDVFPDNAVPQSFVPGSGPYRLCMQKIYDWRSSFGSNAIKAVRRIWDQEKLTTARERAHLADTAIGVGSPYLYGRVVFGPDGDVVKHSMRFQSTVILSALAGHFQAIEPHPMAGNPRGALLLCTTATERAWTIATAGTFDMKCLAFTEKLWSASVPLYLRAIQGLPDHSWFNINTVAMEIKKHSFAVAEVIEIDDDDEEVIYSDAETEVDSDNSMEVCAAVIKEVTRPRPIF</sequence>
<dbReference type="AlphaFoldDB" id="S8FIS4"/>
<dbReference type="eggNOG" id="ENOG502QZJN">
    <property type="taxonomic scope" value="Eukaryota"/>
</dbReference>
<reference evidence="2 3" key="1">
    <citation type="journal article" date="2012" name="Science">
        <title>The Paleozoic origin of enzymatic lignin decomposition reconstructed from 31 fungal genomes.</title>
        <authorList>
            <person name="Floudas D."/>
            <person name="Binder M."/>
            <person name="Riley R."/>
            <person name="Barry K."/>
            <person name="Blanchette R.A."/>
            <person name="Henrissat B."/>
            <person name="Martinez A.T."/>
            <person name="Otillar R."/>
            <person name="Spatafora J.W."/>
            <person name="Yadav J.S."/>
            <person name="Aerts A."/>
            <person name="Benoit I."/>
            <person name="Boyd A."/>
            <person name="Carlson A."/>
            <person name="Copeland A."/>
            <person name="Coutinho P.M."/>
            <person name="de Vries R.P."/>
            <person name="Ferreira P."/>
            <person name="Findley K."/>
            <person name="Foster B."/>
            <person name="Gaskell J."/>
            <person name="Glotzer D."/>
            <person name="Gorecki P."/>
            <person name="Heitman J."/>
            <person name="Hesse C."/>
            <person name="Hori C."/>
            <person name="Igarashi K."/>
            <person name="Jurgens J.A."/>
            <person name="Kallen N."/>
            <person name="Kersten P."/>
            <person name="Kohler A."/>
            <person name="Kuees U."/>
            <person name="Kumar T.K.A."/>
            <person name="Kuo A."/>
            <person name="LaButti K."/>
            <person name="Larrondo L.F."/>
            <person name="Lindquist E."/>
            <person name="Ling A."/>
            <person name="Lombard V."/>
            <person name="Lucas S."/>
            <person name="Lundell T."/>
            <person name="Martin R."/>
            <person name="McLaughlin D.J."/>
            <person name="Morgenstern I."/>
            <person name="Morin E."/>
            <person name="Murat C."/>
            <person name="Nagy L.G."/>
            <person name="Nolan M."/>
            <person name="Ohm R.A."/>
            <person name="Patyshakuliyeva A."/>
            <person name="Rokas A."/>
            <person name="Ruiz-Duenas F.J."/>
            <person name="Sabat G."/>
            <person name="Salamov A."/>
            <person name="Samejima M."/>
            <person name="Schmutz J."/>
            <person name="Slot J.C."/>
            <person name="St John F."/>
            <person name="Stenlid J."/>
            <person name="Sun H."/>
            <person name="Sun S."/>
            <person name="Syed K."/>
            <person name="Tsang A."/>
            <person name="Wiebenga A."/>
            <person name="Young D."/>
            <person name="Pisabarro A."/>
            <person name="Eastwood D.C."/>
            <person name="Martin F."/>
            <person name="Cullen D."/>
            <person name="Grigoriev I.V."/>
            <person name="Hibbett D.S."/>
        </authorList>
    </citation>
    <scope>NUCLEOTIDE SEQUENCE</scope>
    <source>
        <strain evidence="3">FP-58527</strain>
    </source>
</reference>
<dbReference type="OrthoDB" id="2803003at2759"/>
<protein>
    <submittedName>
        <fullName evidence="2">Uncharacterized protein</fullName>
    </submittedName>
</protein>
<dbReference type="Proteomes" id="UP000015241">
    <property type="component" value="Unassembled WGS sequence"/>
</dbReference>
<dbReference type="EMBL" id="KE504142">
    <property type="protein sequence ID" value="EPT01321.1"/>
    <property type="molecule type" value="Genomic_DNA"/>
</dbReference>
<dbReference type="HOGENOM" id="CLU_417981_0_0_1"/>
<evidence type="ECO:0000256" key="1">
    <source>
        <dbReference type="SAM" id="MobiDB-lite"/>
    </source>
</evidence>
<keyword evidence="3" id="KW-1185">Reference proteome</keyword>
<accession>S8FIS4</accession>
<feature type="compositionally biased region" description="Basic and acidic residues" evidence="1">
    <location>
        <begin position="8"/>
        <end position="19"/>
    </location>
</feature>
<organism evidence="2 3">
    <name type="scientific">Fomitopsis schrenkii</name>
    <name type="common">Brown rot fungus</name>
    <dbReference type="NCBI Taxonomy" id="2126942"/>
    <lineage>
        <taxon>Eukaryota</taxon>
        <taxon>Fungi</taxon>
        <taxon>Dikarya</taxon>
        <taxon>Basidiomycota</taxon>
        <taxon>Agaricomycotina</taxon>
        <taxon>Agaricomycetes</taxon>
        <taxon>Polyporales</taxon>
        <taxon>Fomitopsis</taxon>
    </lineage>
</organism>
<gene>
    <name evidence="2" type="ORF">FOMPIDRAFT_83325</name>
</gene>
<name>S8FIS4_FOMSC</name>
<evidence type="ECO:0000313" key="2">
    <source>
        <dbReference type="EMBL" id="EPT01321.1"/>
    </source>
</evidence>